<accession>A0AAW2ZFR9</accession>
<evidence type="ECO:0000313" key="9">
    <source>
        <dbReference type="EMBL" id="KAL0488214.1"/>
    </source>
</evidence>
<evidence type="ECO:0000256" key="3">
    <source>
        <dbReference type="ARBA" id="ARBA00022989"/>
    </source>
</evidence>
<gene>
    <name evidence="9" type="ORF">AKO1_015369</name>
</gene>
<reference evidence="9 10" key="1">
    <citation type="submission" date="2024-03" db="EMBL/GenBank/DDBJ databases">
        <title>The Acrasis kona genome and developmental transcriptomes reveal deep origins of eukaryotic multicellular pathways.</title>
        <authorList>
            <person name="Sheikh S."/>
            <person name="Fu C.-J."/>
            <person name="Brown M.W."/>
            <person name="Baldauf S.L."/>
        </authorList>
    </citation>
    <scope>NUCLEOTIDE SEQUENCE [LARGE SCALE GENOMIC DNA]</scope>
    <source>
        <strain evidence="9 10">ATCC MYA-3509</strain>
    </source>
</reference>
<proteinExistence type="inferred from homology"/>
<dbReference type="Pfam" id="PF12821">
    <property type="entry name" value="ThrE_2"/>
    <property type="match status" value="1"/>
</dbReference>
<evidence type="ECO:0000256" key="6">
    <source>
        <dbReference type="SAM" id="Phobius"/>
    </source>
</evidence>
<dbReference type="InterPro" id="IPR010619">
    <property type="entry name" value="ThrE-like_N"/>
</dbReference>
<dbReference type="GO" id="GO:0022857">
    <property type="term" value="F:transmembrane transporter activity"/>
    <property type="evidence" value="ECO:0007669"/>
    <property type="project" value="InterPro"/>
</dbReference>
<evidence type="ECO:0000259" key="7">
    <source>
        <dbReference type="Pfam" id="PF06738"/>
    </source>
</evidence>
<feature type="transmembrane region" description="Helical" evidence="6">
    <location>
        <begin position="643"/>
        <end position="664"/>
    </location>
</feature>
<feature type="transmembrane region" description="Helical" evidence="6">
    <location>
        <begin position="559"/>
        <end position="579"/>
    </location>
</feature>
<evidence type="ECO:0000313" key="10">
    <source>
        <dbReference type="Proteomes" id="UP001431209"/>
    </source>
</evidence>
<feature type="transmembrane region" description="Helical" evidence="6">
    <location>
        <begin position="585"/>
        <end position="606"/>
    </location>
</feature>
<keyword evidence="2 6" id="KW-0812">Transmembrane</keyword>
<protein>
    <recommendedName>
        <fullName evidence="11">Threonine/serine exporter-like N-terminal domain-containing protein</fullName>
    </recommendedName>
</protein>
<feature type="domain" description="Threonine/Serine exporter ThrE" evidence="8">
    <location>
        <begin position="545"/>
        <end position="665"/>
    </location>
</feature>
<feature type="transmembrane region" description="Helical" evidence="6">
    <location>
        <begin position="456"/>
        <end position="476"/>
    </location>
</feature>
<feature type="domain" description="Threonine/serine exporter-like N-terminal" evidence="7">
    <location>
        <begin position="255"/>
        <end position="508"/>
    </location>
</feature>
<feature type="transmembrane region" description="Helical" evidence="6">
    <location>
        <begin position="613"/>
        <end position="637"/>
    </location>
</feature>
<dbReference type="GO" id="GO:0016020">
    <property type="term" value="C:membrane"/>
    <property type="evidence" value="ECO:0007669"/>
    <property type="project" value="UniProtKB-SubCell"/>
</dbReference>
<evidence type="ECO:0000256" key="2">
    <source>
        <dbReference type="ARBA" id="ARBA00022692"/>
    </source>
</evidence>
<evidence type="ECO:0000256" key="5">
    <source>
        <dbReference type="ARBA" id="ARBA00034125"/>
    </source>
</evidence>
<feature type="transmembrane region" description="Helical" evidence="6">
    <location>
        <begin position="368"/>
        <end position="387"/>
    </location>
</feature>
<evidence type="ECO:0008006" key="11">
    <source>
        <dbReference type="Google" id="ProtNLM"/>
    </source>
</evidence>
<name>A0AAW2ZFR9_9EUKA</name>
<dbReference type="InterPro" id="IPR024528">
    <property type="entry name" value="ThrE_2"/>
</dbReference>
<comment type="similarity">
    <text evidence="5">Belongs to the ThrE exporter (TC 2.A.79) family.</text>
</comment>
<organism evidence="9 10">
    <name type="scientific">Acrasis kona</name>
    <dbReference type="NCBI Taxonomy" id="1008807"/>
    <lineage>
        <taxon>Eukaryota</taxon>
        <taxon>Discoba</taxon>
        <taxon>Heterolobosea</taxon>
        <taxon>Tetramitia</taxon>
        <taxon>Eutetramitia</taxon>
        <taxon>Acrasidae</taxon>
        <taxon>Acrasis</taxon>
    </lineage>
</organism>
<dbReference type="PANTHER" id="PTHR31082:SF4">
    <property type="entry name" value="PHEROMONE-REGULATED MEMBRANE PROTEIN 10"/>
    <property type="match status" value="1"/>
</dbReference>
<sequence>MVRSTKVQPDISIQLPPTADNLREDYVVTPEINITVASPTGQRSPLDQDFEVEEDGSNIDYEENTSMGIARVDSVYSDLSAVENSKMMRSPSTDALIDKMSRSQTMQFAVMNPFESSERNFDVGAKVILPSQRTVIQDYISRKNFRQARLEWKELKEKSREWLKKADIFTEPDDLFVGVETIDDNEVTLDNDTNASTLKKRTKSNKEESTKGIVVDWIERARLYIKQNNEKRPRTAYTPYRKMSSENQREVRLLIIDFGYAMSIYGIPSHKLEENLRAVCTYYGVDGNFFCTPTGLWYNFGSIMDDDDVSGSDVHHNNYAFFIRVNAGSINLSKFAELDRLAMHISSGRVSDISKARKRIKRIVSAEAMYQGPFFTLFNYAVFSAIFPVLMNGTWGECLAGFVGGLVVALIVLGKEKFKLLDRIGNGLSALISAIVAMAFRFMFLKAGGTVHIDVLMVSLAGCIMLLPGLGLTIAVEELSHGHLMSGVMRTAASFVRIIELGFGMLIADRLDLAINKEQHVNYGDDNYIRQEIPLWVKALILPVLILSKIIIFRAPKYISAYLFITIACFVAFFGNLFLKRWLGSEVGSVVIAFLVGFTANIYTLISKRPNNVVTICAIVFLVPGYMSASMISGLIVKDVNTSVNLLFGVTIACVSLVTGLQCAETLWPKKRGMLAY</sequence>
<dbReference type="Proteomes" id="UP001431209">
    <property type="component" value="Unassembled WGS sequence"/>
</dbReference>
<feature type="transmembrane region" description="Helical" evidence="6">
    <location>
        <begin position="533"/>
        <end position="552"/>
    </location>
</feature>
<dbReference type="EMBL" id="JAOPGA020001416">
    <property type="protein sequence ID" value="KAL0488214.1"/>
    <property type="molecule type" value="Genomic_DNA"/>
</dbReference>
<keyword evidence="4 6" id="KW-0472">Membrane</keyword>
<feature type="transmembrane region" description="Helical" evidence="6">
    <location>
        <begin position="393"/>
        <end position="413"/>
    </location>
</feature>
<dbReference type="PANTHER" id="PTHR31082">
    <property type="entry name" value="PHEROMONE-REGULATED MEMBRANE PROTEIN 10"/>
    <property type="match status" value="1"/>
</dbReference>
<evidence type="ECO:0000259" key="8">
    <source>
        <dbReference type="Pfam" id="PF12821"/>
    </source>
</evidence>
<dbReference type="AlphaFoldDB" id="A0AAW2ZFR9"/>
<dbReference type="InterPro" id="IPR051361">
    <property type="entry name" value="ThrE/Ser_Exporter"/>
</dbReference>
<evidence type="ECO:0000256" key="1">
    <source>
        <dbReference type="ARBA" id="ARBA00004141"/>
    </source>
</evidence>
<evidence type="ECO:0000256" key="4">
    <source>
        <dbReference type="ARBA" id="ARBA00023136"/>
    </source>
</evidence>
<feature type="transmembrane region" description="Helical" evidence="6">
    <location>
        <begin position="425"/>
        <end position="444"/>
    </location>
</feature>
<comment type="subcellular location">
    <subcellularLocation>
        <location evidence="1">Membrane</location>
        <topology evidence="1">Multi-pass membrane protein</topology>
    </subcellularLocation>
</comment>
<keyword evidence="3 6" id="KW-1133">Transmembrane helix</keyword>
<dbReference type="Pfam" id="PF06738">
    <property type="entry name" value="ThrE"/>
    <property type="match status" value="1"/>
</dbReference>
<keyword evidence="10" id="KW-1185">Reference proteome</keyword>
<comment type="caution">
    <text evidence="9">The sequence shown here is derived from an EMBL/GenBank/DDBJ whole genome shotgun (WGS) entry which is preliminary data.</text>
</comment>